<feature type="chain" id="PRO_5024321321" evidence="1">
    <location>
        <begin position="33"/>
        <end position="265"/>
    </location>
</feature>
<evidence type="ECO:0000313" key="3">
    <source>
        <dbReference type="Proteomes" id="UP000306420"/>
    </source>
</evidence>
<keyword evidence="1" id="KW-0732">Signal</keyword>
<evidence type="ECO:0000256" key="1">
    <source>
        <dbReference type="SAM" id="SignalP"/>
    </source>
</evidence>
<name>A0A5R9EFI9_9LACT</name>
<comment type="caution">
    <text evidence="2">The sequence shown here is derived from an EMBL/GenBank/DDBJ whole genome shotgun (WGS) entry which is preliminary data.</text>
</comment>
<dbReference type="EMBL" id="VBSP01000004">
    <property type="protein sequence ID" value="TLQ49094.1"/>
    <property type="molecule type" value="Genomic_DNA"/>
</dbReference>
<organism evidence="2 3">
    <name type="scientific">Ruoffia tabacinasalis</name>
    <dbReference type="NCBI Taxonomy" id="87458"/>
    <lineage>
        <taxon>Bacteria</taxon>
        <taxon>Bacillati</taxon>
        <taxon>Bacillota</taxon>
        <taxon>Bacilli</taxon>
        <taxon>Lactobacillales</taxon>
        <taxon>Aerococcaceae</taxon>
        <taxon>Ruoffia</taxon>
    </lineage>
</organism>
<proteinExistence type="predicted"/>
<feature type="signal peptide" evidence="1">
    <location>
        <begin position="1"/>
        <end position="32"/>
    </location>
</feature>
<accession>A0A5R9EFI9</accession>
<dbReference type="AlphaFoldDB" id="A0A5R9EFI9"/>
<sequence>MYNKQNFIKGTFFLSLLIFLLGTLITSQKVHAHDIAHDFEHLESTSEFIEARSTTQDYFGDNFTILYDDGSDITPFAIGACPYGNGICDAIKRGAAKVYNSTVKTIEKDFIEATYNITYKEAKEFAQILELEAIAMNESQQDSEGENSPTSYSYDSEQLIKLMNEKYIELVESNYLEKMLINGDLTEMYYLSLESEKDYLVENLELVKEEENKDTIKQNWIFTLIEKKPDNDLKYNDWKVKATIYKSKSINKITYFNLQDKSYYD</sequence>
<reference evidence="2 3" key="1">
    <citation type="submission" date="2019-05" db="EMBL/GenBank/DDBJ databases">
        <title>The metagenome of a microbial culture collection derived from dairy environment covers the genomic content of the human microbiome.</title>
        <authorList>
            <person name="Roder T."/>
            <person name="Wuthrich D."/>
            <person name="Sattari Z."/>
            <person name="Von Ah U."/>
            <person name="Bar C."/>
            <person name="Ronchi F."/>
            <person name="Macpherson A.J."/>
            <person name="Ganal-Vonarburg S.C."/>
            <person name="Bruggmann R."/>
            <person name="Vergeres G."/>
        </authorList>
    </citation>
    <scope>NUCLEOTIDE SEQUENCE [LARGE SCALE GENOMIC DNA]</scope>
    <source>
        <strain evidence="2 3">FAM 24227</strain>
    </source>
</reference>
<evidence type="ECO:0000313" key="2">
    <source>
        <dbReference type="EMBL" id="TLQ49094.1"/>
    </source>
</evidence>
<protein>
    <submittedName>
        <fullName evidence="2">Uncharacterized protein</fullName>
    </submittedName>
</protein>
<gene>
    <name evidence="2" type="ORF">FEZ33_02430</name>
</gene>
<dbReference type="RefSeq" id="WP_138403804.1">
    <property type="nucleotide sequence ID" value="NZ_VBSP01000004.1"/>
</dbReference>
<dbReference type="Proteomes" id="UP000306420">
    <property type="component" value="Unassembled WGS sequence"/>
</dbReference>